<feature type="region of interest" description="Disordered" evidence="1">
    <location>
        <begin position="17"/>
        <end position="38"/>
    </location>
</feature>
<proteinExistence type="predicted"/>
<accession>A0AA35KJD8</accession>
<protein>
    <submittedName>
        <fullName evidence="2">Uncharacterized protein</fullName>
    </submittedName>
</protein>
<gene>
    <name evidence="2" type="ORF">PODLI_1B014543</name>
</gene>
<dbReference type="AlphaFoldDB" id="A0AA35KJD8"/>
<dbReference type="EMBL" id="OX395131">
    <property type="protein sequence ID" value="CAI5778423.1"/>
    <property type="molecule type" value="Genomic_DNA"/>
</dbReference>
<organism evidence="2 3">
    <name type="scientific">Podarcis lilfordi</name>
    <name type="common">Lilford's wall lizard</name>
    <dbReference type="NCBI Taxonomy" id="74358"/>
    <lineage>
        <taxon>Eukaryota</taxon>
        <taxon>Metazoa</taxon>
        <taxon>Chordata</taxon>
        <taxon>Craniata</taxon>
        <taxon>Vertebrata</taxon>
        <taxon>Euteleostomi</taxon>
        <taxon>Lepidosauria</taxon>
        <taxon>Squamata</taxon>
        <taxon>Bifurcata</taxon>
        <taxon>Unidentata</taxon>
        <taxon>Episquamata</taxon>
        <taxon>Laterata</taxon>
        <taxon>Lacertibaenia</taxon>
        <taxon>Lacertidae</taxon>
        <taxon>Podarcis</taxon>
    </lineage>
</organism>
<dbReference type="Proteomes" id="UP001178461">
    <property type="component" value="Chromosome 6"/>
</dbReference>
<name>A0AA35KJD8_9SAUR</name>
<sequence>MATILAKPSAVTSGILWASTEKQVPAKDDSQGSLGTEDGAEWKVYAGLGPIDEGFDRPLPSVKEGAGIPAHASAPGKIDGLRVT</sequence>
<keyword evidence="3" id="KW-1185">Reference proteome</keyword>
<evidence type="ECO:0000313" key="3">
    <source>
        <dbReference type="Proteomes" id="UP001178461"/>
    </source>
</evidence>
<feature type="region of interest" description="Disordered" evidence="1">
    <location>
        <begin position="56"/>
        <end position="84"/>
    </location>
</feature>
<evidence type="ECO:0000256" key="1">
    <source>
        <dbReference type="SAM" id="MobiDB-lite"/>
    </source>
</evidence>
<evidence type="ECO:0000313" key="2">
    <source>
        <dbReference type="EMBL" id="CAI5778423.1"/>
    </source>
</evidence>
<reference evidence="2" key="1">
    <citation type="submission" date="2022-12" db="EMBL/GenBank/DDBJ databases">
        <authorList>
            <person name="Alioto T."/>
            <person name="Alioto T."/>
            <person name="Gomez Garrido J."/>
        </authorList>
    </citation>
    <scope>NUCLEOTIDE SEQUENCE</scope>
</reference>